<organism evidence="6 7">
    <name type="scientific">Elysia marginata</name>
    <dbReference type="NCBI Taxonomy" id="1093978"/>
    <lineage>
        <taxon>Eukaryota</taxon>
        <taxon>Metazoa</taxon>
        <taxon>Spiralia</taxon>
        <taxon>Lophotrochozoa</taxon>
        <taxon>Mollusca</taxon>
        <taxon>Gastropoda</taxon>
        <taxon>Heterobranchia</taxon>
        <taxon>Euthyneura</taxon>
        <taxon>Panpulmonata</taxon>
        <taxon>Sacoglossa</taxon>
        <taxon>Placobranchoidea</taxon>
        <taxon>Plakobranchidae</taxon>
        <taxon>Elysia</taxon>
    </lineage>
</organism>
<keyword evidence="4 6" id="KW-0378">Hydrolase</keyword>
<dbReference type="GO" id="GO:0004222">
    <property type="term" value="F:metalloendopeptidase activity"/>
    <property type="evidence" value="ECO:0007669"/>
    <property type="project" value="TreeGrafter"/>
</dbReference>
<dbReference type="InterPro" id="IPR036365">
    <property type="entry name" value="PGBD-like_sf"/>
</dbReference>
<dbReference type="EMBL" id="BMAT01003747">
    <property type="protein sequence ID" value="GFR61640.1"/>
    <property type="molecule type" value="Genomic_DNA"/>
</dbReference>
<dbReference type="Pfam" id="PF01471">
    <property type="entry name" value="PG_binding_1"/>
    <property type="match status" value="1"/>
</dbReference>
<dbReference type="PANTHER" id="PTHR10201:SF291">
    <property type="entry name" value="MATRIX METALLOPROTEINASE 1, ISOFORM C-RELATED"/>
    <property type="match status" value="1"/>
</dbReference>
<keyword evidence="4 6" id="KW-0645">Protease</keyword>
<dbReference type="PANTHER" id="PTHR10201">
    <property type="entry name" value="MATRIX METALLOPROTEINASE"/>
    <property type="match status" value="1"/>
</dbReference>
<evidence type="ECO:0000256" key="3">
    <source>
        <dbReference type="ARBA" id="ARBA00022729"/>
    </source>
</evidence>
<gene>
    <name evidence="6" type="ORF">ElyMa_001852900</name>
</gene>
<comment type="similarity">
    <text evidence="2">Belongs to the peptidase M10A family.</text>
</comment>
<keyword evidence="4 6" id="KW-0482">Metalloprotease</keyword>
<protein>
    <submittedName>
        <fullName evidence="6">Matrix metalloproteinase</fullName>
    </submittedName>
</protein>
<dbReference type="Proteomes" id="UP000762676">
    <property type="component" value="Unassembled WGS sequence"/>
</dbReference>
<keyword evidence="7" id="KW-1185">Reference proteome</keyword>
<evidence type="ECO:0000313" key="6">
    <source>
        <dbReference type="EMBL" id="GFR61640.1"/>
    </source>
</evidence>
<evidence type="ECO:0000256" key="1">
    <source>
        <dbReference type="ARBA" id="ARBA00001947"/>
    </source>
</evidence>
<evidence type="ECO:0000259" key="5">
    <source>
        <dbReference type="Pfam" id="PF01471"/>
    </source>
</evidence>
<dbReference type="AlphaFoldDB" id="A0AAV4ELR3"/>
<dbReference type="GO" id="GO:0030574">
    <property type="term" value="P:collagen catabolic process"/>
    <property type="evidence" value="ECO:0007669"/>
    <property type="project" value="TreeGrafter"/>
</dbReference>
<dbReference type="Gene3D" id="3.40.390.10">
    <property type="entry name" value="Collagenase (Catalytic Domain)"/>
    <property type="match status" value="1"/>
</dbReference>
<keyword evidence="3" id="KW-0732">Signal</keyword>
<dbReference type="InterPro" id="IPR024079">
    <property type="entry name" value="MetalloPept_cat_dom_sf"/>
</dbReference>
<reference evidence="6 7" key="1">
    <citation type="journal article" date="2021" name="Elife">
        <title>Chloroplast acquisition without the gene transfer in kleptoplastic sea slugs, Plakobranchus ocellatus.</title>
        <authorList>
            <person name="Maeda T."/>
            <person name="Takahashi S."/>
            <person name="Yoshida T."/>
            <person name="Shimamura S."/>
            <person name="Takaki Y."/>
            <person name="Nagai Y."/>
            <person name="Toyoda A."/>
            <person name="Suzuki Y."/>
            <person name="Arimoto A."/>
            <person name="Ishii H."/>
            <person name="Satoh N."/>
            <person name="Nishiyama T."/>
            <person name="Hasebe M."/>
            <person name="Maruyama T."/>
            <person name="Minagawa J."/>
            <person name="Obokata J."/>
            <person name="Shigenobu S."/>
        </authorList>
    </citation>
    <scope>NUCLEOTIDE SEQUENCE [LARGE SCALE GENOMIC DNA]</scope>
</reference>
<name>A0AAV4ELR3_9GAST</name>
<dbReference type="GO" id="GO:0030198">
    <property type="term" value="P:extracellular matrix organization"/>
    <property type="evidence" value="ECO:0007669"/>
    <property type="project" value="TreeGrafter"/>
</dbReference>
<proteinExistence type="inferred from homology"/>
<feature type="domain" description="Peptidoglycan binding-like" evidence="5">
    <location>
        <begin position="28"/>
        <end position="80"/>
    </location>
</feature>
<accession>A0AAV4ELR3</accession>
<evidence type="ECO:0000256" key="2">
    <source>
        <dbReference type="ARBA" id="ARBA00010370"/>
    </source>
</evidence>
<dbReference type="SUPFAM" id="SSF47090">
    <property type="entry name" value="PGBD-like"/>
    <property type="match status" value="1"/>
</dbReference>
<comment type="cofactor">
    <cofactor evidence="1">
        <name>Zn(2+)</name>
        <dbReference type="ChEBI" id="CHEBI:29105"/>
    </cofactor>
</comment>
<dbReference type="InterPro" id="IPR002477">
    <property type="entry name" value="Peptidoglycan-bd-like"/>
</dbReference>
<sequence length="190" mass="22100">MRDLHIKIQSRLQCSSNVQTKTFEGCFEKYLAQFGYLKGPSRETQNLSNQEDLTRAIKALQKAGNIPQTGVPDRRTEELMARPRCGNTDEFVPHGAMYRSPYDYTRARGNEPHIRKKRYTLATSKWQRTNLTFSKTCWALTPDTALAEKMLWTIVPEMRYSSDLHRSSSHQSLYHYFVVVTAYDVALERR</sequence>
<comment type="caution">
    <text evidence="6">The sequence shown here is derived from an EMBL/GenBank/DDBJ whole genome shotgun (WGS) entry which is preliminary data.</text>
</comment>
<evidence type="ECO:0000313" key="7">
    <source>
        <dbReference type="Proteomes" id="UP000762676"/>
    </source>
</evidence>
<evidence type="ECO:0000256" key="4">
    <source>
        <dbReference type="ARBA" id="ARBA00023049"/>
    </source>
</evidence>